<dbReference type="EMBL" id="CP011311">
    <property type="protein sequence ID" value="AKE38283.1"/>
    <property type="molecule type" value="Genomic_DNA"/>
</dbReference>
<reference evidence="1 2" key="1">
    <citation type="journal article" date="2015" name="Genome Announc.">
        <title>Complete Genome Sequence of Corynebacterium camporealensis DSM 44610, Isolated from the Milk of a Manchega Sheep with Subclinical Mastitis.</title>
        <authorList>
            <person name="Ruckert C."/>
            <person name="Albersmeier A."/>
            <person name="Winkler A."/>
            <person name="Tauch A."/>
        </authorList>
    </citation>
    <scope>NUCLEOTIDE SEQUENCE [LARGE SCALE GENOMIC DNA]</scope>
    <source>
        <strain evidence="1 2">DSM 44610</strain>
    </source>
</reference>
<dbReference type="HOGENOM" id="CLU_119822_0_0_11"/>
<proteinExistence type="predicted"/>
<sequence length="152" mass="17767">MLLAEALAERAAAQQRLQTLRERLLNTLRIQEGDTPEEDPEAMLREVENIGKRLDYLVQAINRTNMATPFDEGTLSDALALRDGYKRNRRLWAEFAEKASARQERWTRSEVKFISTYSVKKLRKHADDCAQQFRELDTRIQQANWSTELIEK</sequence>
<dbReference type="Gene3D" id="6.10.320.10">
    <property type="match status" value="1"/>
</dbReference>
<dbReference type="CDD" id="cd12208">
    <property type="entry name" value="DIP1984-like"/>
    <property type="match status" value="1"/>
</dbReference>
<dbReference type="RefSeq" id="WP_035106477.1">
    <property type="nucleotide sequence ID" value="NZ_CP011311.1"/>
</dbReference>
<dbReference type="AlphaFoldDB" id="A0A0F6QWU2"/>
<keyword evidence="2" id="KW-1185">Reference proteome</keyword>
<protein>
    <submittedName>
        <fullName evidence="1">Uncharacterized protein</fullName>
    </submittedName>
</protein>
<dbReference type="STRING" id="161896.UL81_01490"/>
<name>A0A0F6QWU2_9CORY</name>
<dbReference type="Pfam" id="PF20935">
    <property type="entry name" value="DUF6847"/>
    <property type="match status" value="1"/>
</dbReference>
<dbReference type="NCBIfam" id="NF038048">
    <property type="entry name" value="DIP1984_fam"/>
    <property type="match status" value="1"/>
</dbReference>
<dbReference type="Proteomes" id="UP000033566">
    <property type="component" value="Chromosome"/>
</dbReference>
<gene>
    <name evidence="1" type="ORF">UL81_01490</name>
</gene>
<accession>A0A0F6QWU2</accession>
<evidence type="ECO:0000313" key="1">
    <source>
        <dbReference type="EMBL" id="AKE38283.1"/>
    </source>
</evidence>
<dbReference type="OrthoDB" id="3730241at2"/>
<dbReference type="InterPro" id="IPR047741">
    <property type="entry name" value="DIP1984-like"/>
</dbReference>
<dbReference type="KEGG" id="ccj:UL81_01490"/>
<dbReference type="PATRIC" id="fig|161896.4.peg.295"/>
<evidence type="ECO:0000313" key="2">
    <source>
        <dbReference type="Proteomes" id="UP000033566"/>
    </source>
</evidence>
<organism evidence="1 2">
    <name type="scientific">Corynebacterium camporealensis</name>
    <dbReference type="NCBI Taxonomy" id="161896"/>
    <lineage>
        <taxon>Bacteria</taxon>
        <taxon>Bacillati</taxon>
        <taxon>Actinomycetota</taxon>
        <taxon>Actinomycetes</taxon>
        <taxon>Mycobacteriales</taxon>
        <taxon>Corynebacteriaceae</taxon>
        <taxon>Corynebacterium</taxon>
    </lineage>
</organism>